<reference evidence="2 3" key="1">
    <citation type="submission" date="2013-12" db="EMBL/GenBank/DDBJ databases">
        <authorList>
            <person name="Brown-Elliot B."/>
            <person name="Wallace R."/>
            <person name="Lenaerts A."/>
            <person name="Ordway D."/>
            <person name="DeGroote M.A."/>
            <person name="Parker T."/>
            <person name="Sizemore C."/>
            <person name="Tallon L.J."/>
            <person name="Sadzewicz L.K."/>
            <person name="Sengamalay N."/>
            <person name="Fraser C.M."/>
            <person name="Hine E."/>
            <person name="Shefchek K.A."/>
            <person name="Das S.P."/>
            <person name="Tettelin H."/>
        </authorList>
    </citation>
    <scope>NUCLEOTIDE SEQUENCE [LARGE SCALE GENOMIC DNA]</scope>
    <source>
        <strain evidence="2 3">662</strain>
    </source>
</reference>
<feature type="compositionally biased region" description="Polar residues" evidence="1">
    <location>
        <begin position="369"/>
        <end position="378"/>
    </location>
</feature>
<sequence length="428" mass="44825">MARASPRVAPITAKRMQRRVIEPGVLAGLGGRRLPHRQLGRILLRSRFPDGLPRPGRSAAGDPPVLSAGANAGSTGKHLSACRGHMDVLDARAAGTARSGSAGTVRGCWRLTDATATGWVSRPRCPRPQEYAAKLAVVQAAAAEAGENRGSITRRCIASRVTARRAARRGPCSTPKPSVAWARCARRSVAAKPVPCTLSGPHFDAFVNFVPDRHNRRAIEAAIAAVPDAVMTEGHCCGDLRGRWRPSWALRRRGDAPRGPRTRVRSGVPACGPLRVVGHPADRRLLNGRRGRPEPPGDQLSTGKQPRPAWLVLASTAAWSAQHGGHDSGEIAQAGHLRGPEFRAGPPSTTAICGSPNVAATIVVSMSRQARGTQSAPPSSGAARSIGSQGAESARVSGAPGCPRAGVRRPPSCATRCTSSLAAPWAPR</sequence>
<feature type="region of interest" description="Disordered" evidence="1">
    <location>
        <begin position="251"/>
        <end position="306"/>
    </location>
</feature>
<feature type="compositionally biased region" description="Basic and acidic residues" evidence="1">
    <location>
        <begin position="280"/>
        <end position="295"/>
    </location>
</feature>
<accession>X7XR91</accession>
<organism evidence="2 3">
    <name type="scientific">Mycobacterium kansasii 662</name>
    <dbReference type="NCBI Taxonomy" id="1299326"/>
    <lineage>
        <taxon>Bacteria</taxon>
        <taxon>Bacillati</taxon>
        <taxon>Actinomycetota</taxon>
        <taxon>Actinomycetes</taxon>
        <taxon>Mycobacteriales</taxon>
        <taxon>Mycobacteriaceae</taxon>
        <taxon>Mycobacterium</taxon>
    </lineage>
</organism>
<protein>
    <submittedName>
        <fullName evidence="2">Uncharacterized protein</fullName>
    </submittedName>
</protein>
<feature type="region of interest" description="Disordered" evidence="1">
    <location>
        <begin position="369"/>
        <end position="428"/>
    </location>
</feature>
<dbReference type="PATRIC" id="fig|1299326.3.peg.6548"/>
<comment type="caution">
    <text evidence="2">The sequence shown here is derived from an EMBL/GenBank/DDBJ whole genome shotgun (WGS) entry which is preliminary data.</text>
</comment>
<evidence type="ECO:0000313" key="2">
    <source>
        <dbReference type="EMBL" id="ETZ97436.1"/>
    </source>
</evidence>
<dbReference type="EMBL" id="JAOA01000033">
    <property type="protein sequence ID" value="ETZ97436.1"/>
    <property type="molecule type" value="Genomic_DNA"/>
</dbReference>
<name>X7XR91_MYCKA</name>
<dbReference type="Proteomes" id="UP000020561">
    <property type="component" value="Unassembled WGS sequence"/>
</dbReference>
<proteinExistence type="predicted"/>
<evidence type="ECO:0000256" key="1">
    <source>
        <dbReference type="SAM" id="MobiDB-lite"/>
    </source>
</evidence>
<dbReference type="AlphaFoldDB" id="X7XR91"/>
<feature type="region of interest" description="Disordered" evidence="1">
    <location>
        <begin position="47"/>
        <end position="72"/>
    </location>
</feature>
<evidence type="ECO:0000313" key="3">
    <source>
        <dbReference type="Proteomes" id="UP000020561"/>
    </source>
</evidence>
<gene>
    <name evidence="2" type="ORF">I545_6819</name>
</gene>